<dbReference type="PANTHER" id="PTHR40940:SF2">
    <property type="entry name" value="BATD"/>
    <property type="match status" value="1"/>
</dbReference>
<dbReference type="STRING" id="1184267.A11Q_889"/>
<feature type="transmembrane region" description="Helical" evidence="2">
    <location>
        <begin position="512"/>
        <end position="530"/>
    </location>
</feature>
<evidence type="ECO:0000256" key="1">
    <source>
        <dbReference type="SAM" id="MobiDB-lite"/>
    </source>
</evidence>
<keyword evidence="2" id="KW-1133">Transmembrane helix</keyword>
<feature type="chain" id="PRO_5004060079" description="Protein BatD" evidence="3">
    <location>
        <begin position="23"/>
        <end position="659"/>
    </location>
</feature>
<dbReference type="KEGG" id="bex:A11Q_889"/>
<accession>M4V9I7</accession>
<evidence type="ECO:0008006" key="6">
    <source>
        <dbReference type="Google" id="ProtNLM"/>
    </source>
</evidence>
<dbReference type="InterPro" id="IPR025738">
    <property type="entry name" value="BatD"/>
</dbReference>
<dbReference type="HOGENOM" id="CLU_416021_0_0_7"/>
<keyword evidence="2" id="KW-0812">Transmembrane</keyword>
<dbReference type="PANTHER" id="PTHR40940">
    <property type="entry name" value="PROTEIN BATD-RELATED"/>
    <property type="match status" value="1"/>
</dbReference>
<gene>
    <name evidence="4" type="ORF">A11Q_889</name>
</gene>
<dbReference type="eggNOG" id="COG0457">
    <property type="taxonomic scope" value="Bacteria"/>
</dbReference>
<evidence type="ECO:0000313" key="4">
    <source>
        <dbReference type="EMBL" id="AGH95105.1"/>
    </source>
</evidence>
<reference evidence="4 5" key="1">
    <citation type="journal article" date="2013" name="ISME J.">
        <title>By their genes ye shall know them: genomic signatures of predatory bacteria.</title>
        <authorList>
            <person name="Pasternak Z."/>
            <person name="Pietrokovski S."/>
            <person name="Rotem O."/>
            <person name="Gophna U."/>
            <person name="Lurie-Weinberger M.N."/>
            <person name="Jurkevitch E."/>
        </authorList>
    </citation>
    <scope>NUCLEOTIDE SEQUENCE [LARGE SCALE GENOMIC DNA]</scope>
    <source>
        <strain evidence="4 5">JSS</strain>
    </source>
</reference>
<dbReference type="RefSeq" id="WP_015469595.1">
    <property type="nucleotide sequence ID" value="NC_020813.1"/>
</dbReference>
<organism evidence="4 5">
    <name type="scientific">Pseudobdellovibrio exovorus JSS</name>
    <dbReference type="NCBI Taxonomy" id="1184267"/>
    <lineage>
        <taxon>Bacteria</taxon>
        <taxon>Pseudomonadati</taxon>
        <taxon>Bdellovibrionota</taxon>
        <taxon>Bdellovibrionia</taxon>
        <taxon>Bdellovibrionales</taxon>
        <taxon>Pseudobdellovibrionaceae</taxon>
        <taxon>Pseudobdellovibrio</taxon>
    </lineage>
</organism>
<evidence type="ECO:0000256" key="3">
    <source>
        <dbReference type="SAM" id="SignalP"/>
    </source>
</evidence>
<dbReference type="PATRIC" id="fig|1184267.3.peg.898"/>
<feature type="compositionally biased region" description="Gly residues" evidence="1">
    <location>
        <begin position="191"/>
        <end position="200"/>
    </location>
</feature>
<evidence type="ECO:0000256" key="2">
    <source>
        <dbReference type="SAM" id="Phobius"/>
    </source>
</evidence>
<dbReference type="EMBL" id="CP003537">
    <property type="protein sequence ID" value="AGH95105.1"/>
    <property type="molecule type" value="Genomic_DNA"/>
</dbReference>
<protein>
    <recommendedName>
        <fullName evidence="6">Protein BatD</fullName>
    </recommendedName>
</protein>
<keyword evidence="3" id="KW-0732">Signal</keyword>
<feature type="signal peptide" evidence="3">
    <location>
        <begin position="1"/>
        <end position="22"/>
    </location>
</feature>
<dbReference type="Pfam" id="PF13584">
    <property type="entry name" value="BatD"/>
    <property type="match status" value="2"/>
</dbReference>
<dbReference type="Proteomes" id="UP000012040">
    <property type="component" value="Chromosome"/>
</dbReference>
<keyword evidence="2" id="KW-0472">Membrane</keyword>
<dbReference type="OrthoDB" id="5287376at2"/>
<name>M4V9I7_9BACT</name>
<evidence type="ECO:0000313" key="5">
    <source>
        <dbReference type="Proteomes" id="UP000012040"/>
    </source>
</evidence>
<dbReference type="AlphaFoldDB" id="M4V9I7"/>
<feature type="region of interest" description="Disordered" evidence="1">
    <location>
        <begin position="191"/>
        <end position="211"/>
    </location>
</feature>
<keyword evidence="5" id="KW-1185">Reference proteome</keyword>
<sequence>MRKIGNWISTLLVLLFICPVWAANITVTSTVDRNQMGIGDSFGLTVTVQGDEDFEVDAPQLPHVAGLELINTSLGGRQSSSSMSIINGRAQFQKQVVQTYHFLMSPQKEGSFLIPAIEVLVNGKVYHTNSIKIDVAEEYRNGQATGSAGAEPRFPPGYGGSGVAEDIPTNPFGQDVEDLFDQLLRQQQRMFGGGGGGGAQRGNPSGQIPSRQLNVDTNEVFFVYLDVDKTEVYEGEQITANWYIYTRANIEALDRVKFPDLKGFWKEIIEEVPSLQFSEEIVNGVRYRKALLASHALFPINASGVSVIDEFRVKAKVRLPTQFGWGQPTDINRASRRVQIKVLPLPTEGRTQSFSGAVGQYRVSLRTEGVSFPAHQPFSIKVRYEGIGNAKLIDLPTINWPAGLEVYDTKSDAKFFREGNSYKEFEVLVIPRREGEMKIPSLEFTYFDPQKKQYVSEATSELNLMITKGVAGAGIPSSGTLQSNTDGSEYKAQAILELPKAQAFSSSLARPLVYALATLTGLVVMLIEFFRRLRGLGKAPDWTEKVSQKLKLIDQYASTNDHRRLGSESVNLIYMLVGYLTGQEKTDREFHLLIDDISVQDQKLYLSRVTQLFDYFQLVGFSPEEILKDTLNRTPVAEQVKALKILAKEIVAKSSKEDR</sequence>
<proteinExistence type="predicted"/>